<comment type="caution">
    <text evidence="1">The sequence shown here is derived from an EMBL/GenBank/DDBJ whole genome shotgun (WGS) entry which is preliminary data.</text>
</comment>
<gene>
    <name evidence="1" type="ORF">C1645_823604</name>
</gene>
<name>A0A397T219_9GLOM</name>
<dbReference type="Proteomes" id="UP000265703">
    <property type="component" value="Unassembled WGS sequence"/>
</dbReference>
<sequence>MSSLFVPPTIYIEPSIITDEYGQHTLNVPQHSLYYYHLPPENAPEYQHYFKCNAFLMYRRTLQKALNTRTNVSSKMAKESWDYAPEQFKKFFKDYTKAVLSYRRKFYKILVKKDQKKQQNKFKSFIVDQEEITKQHFRIETINFKFV</sequence>
<dbReference type="OrthoDB" id="2306845at2759"/>
<dbReference type="EMBL" id="QKYT01000186">
    <property type="protein sequence ID" value="RIA90285.1"/>
    <property type="molecule type" value="Genomic_DNA"/>
</dbReference>
<dbReference type="AlphaFoldDB" id="A0A397T219"/>
<keyword evidence="2" id="KW-1185">Reference proteome</keyword>
<evidence type="ECO:0000313" key="1">
    <source>
        <dbReference type="EMBL" id="RIA90285.1"/>
    </source>
</evidence>
<organism evidence="1 2">
    <name type="scientific">Glomus cerebriforme</name>
    <dbReference type="NCBI Taxonomy" id="658196"/>
    <lineage>
        <taxon>Eukaryota</taxon>
        <taxon>Fungi</taxon>
        <taxon>Fungi incertae sedis</taxon>
        <taxon>Mucoromycota</taxon>
        <taxon>Glomeromycotina</taxon>
        <taxon>Glomeromycetes</taxon>
        <taxon>Glomerales</taxon>
        <taxon>Glomeraceae</taxon>
        <taxon>Glomus</taxon>
    </lineage>
</organism>
<evidence type="ECO:0000313" key="2">
    <source>
        <dbReference type="Proteomes" id="UP000265703"/>
    </source>
</evidence>
<reference evidence="1 2" key="1">
    <citation type="submission" date="2018-06" db="EMBL/GenBank/DDBJ databases">
        <title>Comparative genomics reveals the genomic features of Rhizophagus irregularis, R. cerebriforme, R. diaphanum and Gigaspora rosea, and their symbiotic lifestyle signature.</title>
        <authorList>
            <person name="Morin E."/>
            <person name="San Clemente H."/>
            <person name="Chen E.C.H."/>
            <person name="De La Providencia I."/>
            <person name="Hainaut M."/>
            <person name="Kuo A."/>
            <person name="Kohler A."/>
            <person name="Murat C."/>
            <person name="Tang N."/>
            <person name="Roy S."/>
            <person name="Loubradou J."/>
            <person name="Henrissat B."/>
            <person name="Grigoriev I.V."/>
            <person name="Corradi N."/>
            <person name="Roux C."/>
            <person name="Martin F.M."/>
        </authorList>
    </citation>
    <scope>NUCLEOTIDE SEQUENCE [LARGE SCALE GENOMIC DNA]</scope>
    <source>
        <strain evidence="1 2">DAOM 227022</strain>
    </source>
</reference>
<accession>A0A397T219</accession>
<proteinExistence type="predicted"/>
<protein>
    <submittedName>
        <fullName evidence="1">Uncharacterized protein</fullName>
    </submittedName>
</protein>